<feature type="repeat" description="ANK" evidence="3">
    <location>
        <begin position="1071"/>
        <end position="1103"/>
    </location>
</feature>
<evidence type="ECO:0000313" key="6">
    <source>
        <dbReference type="Proteomes" id="UP000605986"/>
    </source>
</evidence>
<proteinExistence type="predicted"/>
<keyword evidence="1" id="KW-0677">Repeat</keyword>
<dbReference type="PROSITE" id="PS50297">
    <property type="entry name" value="ANK_REP_REGION"/>
    <property type="match status" value="6"/>
</dbReference>
<name>A0A8H4KMV5_9HYPO</name>
<reference evidence="5" key="1">
    <citation type="submission" date="2020-01" db="EMBL/GenBank/DDBJ databases">
        <title>Identification and distribution of gene clusters putatively required for synthesis of sphingolipid metabolism inhibitors in phylogenetically diverse species of the filamentous fungus Fusarium.</title>
        <authorList>
            <person name="Kim H.-S."/>
            <person name="Busman M."/>
            <person name="Brown D.W."/>
            <person name="Divon H."/>
            <person name="Uhlig S."/>
            <person name="Proctor R.H."/>
        </authorList>
    </citation>
    <scope>NUCLEOTIDE SEQUENCE</scope>
    <source>
        <strain evidence="5">NRRL 53441</strain>
    </source>
</reference>
<dbReference type="Pfam" id="PF00023">
    <property type="entry name" value="Ank"/>
    <property type="match status" value="2"/>
</dbReference>
<comment type="caution">
    <text evidence="5">The sequence shown here is derived from an EMBL/GenBank/DDBJ whole genome shotgun (WGS) entry which is preliminary data.</text>
</comment>
<feature type="transmembrane region" description="Helical" evidence="4">
    <location>
        <begin position="233"/>
        <end position="256"/>
    </location>
</feature>
<feature type="repeat" description="ANK" evidence="3">
    <location>
        <begin position="905"/>
        <end position="937"/>
    </location>
</feature>
<feature type="transmembrane region" description="Helical" evidence="4">
    <location>
        <begin position="347"/>
        <end position="368"/>
    </location>
</feature>
<dbReference type="Gene3D" id="1.25.40.20">
    <property type="entry name" value="Ankyrin repeat-containing domain"/>
    <property type="match status" value="3"/>
</dbReference>
<keyword evidence="2 3" id="KW-0040">ANK repeat</keyword>
<dbReference type="PRINTS" id="PR01415">
    <property type="entry name" value="ANKYRIN"/>
</dbReference>
<dbReference type="PROSITE" id="PS50088">
    <property type="entry name" value="ANK_REPEAT"/>
    <property type="match status" value="6"/>
</dbReference>
<dbReference type="Proteomes" id="UP000605986">
    <property type="component" value="Unassembled WGS sequence"/>
</dbReference>
<dbReference type="AlphaFoldDB" id="A0A8H4KMV5"/>
<evidence type="ECO:0000256" key="4">
    <source>
        <dbReference type="SAM" id="Phobius"/>
    </source>
</evidence>
<dbReference type="SUPFAM" id="SSF48403">
    <property type="entry name" value="Ankyrin repeat"/>
    <property type="match status" value="1"/>
</dbReference>
<feature type="transmembrane region" description="Helical" evidence="4">
    <location>
        <begin position="196"/>
        <end position="218"/>
    </location>
</feature>
<gene>
    <name evidence="5" type="ORF">F53441_3210</name>
</gene>
<feature type="repeat" description="ANK" evidence="3">
    <location>
        <begin position="938"/>
        <end position="970"/>
    </location>
</feature>
<dbReference type="InterPro" id="IPR036770">
    <property type="entry name" value="Ankyrin_rpt-contain_sf"/>
</dbReference>
<dbReference type="InterPro" id="IPR002110">
    <property type="entry name" value="Ankyrin_rpt"/>
</dbReference>
<evidence type="ECO:0000256" key="2">
    <source>
        <dbReference type="ARBA" id="ARBA00023043"/>
    </source>
</evidence>
<dbReference type="PANTHER" id="PTHR24171">
    <property type="entry name" value="ANKYRIN REPEAT DOMAIN-CONTAINING PROTEIN 39-RELATED"/>
    <property type="match status" value="1"/>
</dbReference>
<accession>A0A8H4KMV5</accession>
<dbReference type="SMART" id="SM00248">
    <property type="entry name" value="ANK"/>
    <property type="match status" value="8"/>
</dbReference>
<feature type="repeat" description="ANK" evidence="3">
    <location>
        <begin position="1038"/>
        <end position="1070"/>
    </location>
</feature>
<dbReference type="EMBL" id="JAADJG010000130">
    <property type="protein sequence ID" value="KAF4454210.1"/>
    <property type="molecule type" value="Genomic_DNA"/>
</dbReference>
<organism evidence="5 6">
    <name type="scientific">Fusarium austroafricanum</name>
    <dbReference type="NCBI Taxonomy" id="2364996"/>
    <lineage>
        <taxon>Eukaryota</taxon>
        <taxon>Fungi</taxon>
        <taxon>Dikarya</taxon>
        <taxon>Ascomycota</taxon>
        <taxon>Pezizomycotina</taxon>
        <taxon>Sordariomycetes</taxon>
        <taxon>Hypocreomycetidae</taxon>
        <taxon>Hypocreales</taxon>
        <taxon>Nectriaceae</taxon>
        <taxon>Fusarium</taxon>
        <taxon>Fusarium concolor species complex</taxon>
    </lineage>
</organism>
<dbReference type="OrthoDB" id="194358at2759"/>
<feature type="repeat" description="ANK" evidence="3">
    <location>
        <begin position="1003"/>
        <end position="1027"/>
    </location>
</feature>
<evidence type="ECO:0000256" key="3">
    <source>
        <dbReference type="PROSITE-ProRule" id="PRU00023"/>
    </source>
</evidence>
<protein>
    <submittedName>
        <fullName evidence="5">Ankyrin repeat protein</fullName>
    </submittedName>
</protein>
<keyword evidence="6" id="KW-1185">Reference proteome</keyword>
<evidence type="ECO:0000313" key="5">
    <source>
        <dbReference type="EMBL" id="KAF4454210.1"/>
    </source>
</evidence>
<keyword evidence="4" id="KW-0812">Transmembrane</keyword>
<feature type="transmembrane region" description="Helical" evidence="4">
    <location>
        <begin position="14"/>
        <end position="35"/>
    </location>
</feature>
<dbReference type="Pfam" id="PF12796">
    <property type="entry name" value="Ank_2"/>
    <property type="match status" value="2"/>
</dbReference>
<sequence>MQFMSQSMGWADHFILAMAPVGIITIIVSTIRVGGPSWLKAIIGRARENLAVAEADLMSSTSKEVCELWNGQEVVWCMDSSPVTEFICLLPESMEPGTNYAQLNIKTIGLLDALKEENRYLETYGELVTCILWQDSHISKDKSFWRSIRRKIQDDEQRESPNHTSPEIIIIRNTTAESPNISLNCHDQFGRRGLRVVAVVATILQLGVLIFCGFATYYPSMKYPKDDKSVQNYAFPCMATGTLTLVLGLLVCSHVIESSTEEERYKPGPGRRVRMVWLQKAQTVSDQHFGSFAIFPVEDRKIITTSRRASKLCDDVPVTMLATKASIERMASFSDFKAVIKGIDRIFGLKVIIGTFVSLCGFVVQFIGLRGVHWSASIAQLVSVLIMIGFRAWVCRGLAEPPRSIPLDSGFELDWFATTLGEIDRAPWHDRLAPLPNDETKEVFRNWTVQTGHQTSTYEISCDTEQEHGPMPENQAKGGRLSLEKKGLESQELERANNEDGDDAWLRTKGLPAKRSLRLLGQGTQALAQNLEWWMPSDGPSILKANETRQVRKDIEGHRIIGGDVHHQSITNTTGIAQESGNADAIFSENGDGEHVLLAAESYTPLKLLYAQGIFSSFMWAVAESLSGPMAGAAEIHSIDETSGADSWKSFALRNGHLSKIIQDIQNTGLGSTGDIYLSMIPPLGVENKLPHAEAIIQLAQHHAKTHERMGQLEEAGDIYLWLFQTVQVFPPESHVYVKTAGVLMLHLKYIDFIREMREFEEGYVDVAVRNFRTDSLKRHMNKLIQQDRSNSVPQRLTTLFQAQSRGLESARIQKGVSEKSKDIDLSRSLEQITSLGFTKLHYLCQGRTYQKDAISGYVKEDKDINCRDILDWTPLHYAAARSDSDNIFVMATVHQANVNALDTLDWTPLHYACLRGNAKNVVSLLRGRADVNAKGKNGIAPLHCAAMKGHKTVMSLLVEAGAAIDVLDGFQTTPLLWAASKGHKAVVEYLWPDASRKLRDDDGRTALHLATLANNPEVVELLLKQNPPAEKDAKDRNGQTPLYVAVVEDRQAIVELLIGEGADTEAKDLGGNTVLHWAVTADKENMARLLIKAGSDIEVRGADGHTILHWAVTVGNEDMVALLIELGADKEAKDPDGHTVLYWAVVI</sequence>
<feature type="repeat" description="ANK" evidence="3">
    <location>
        <begin position="1104"/>
        <end position="1136"/>
    </location>
</feature>
<keyword evidence="4" id="KW-1133">Transmembrane helix</keyword>
<evidence type="ECO:0000256" key="1">
    <source>
        <dbReference type="ARBA" id="ARBA00022737"/>
    </source>
</evidence>
<keyword evidence="4" id="KW-0472">Membrane</keyword>